<accession>A0ABP8TBE6</accession>
<evidence type="ECO:0000313" key="2">
    <source>
        <dbReference type="EMBL" id="GAA4600916.1"/>
    </source>
</evidence>
<organism evidence="2 3">
    <name type="scientific">Actinoallomurus liliacearum</name>
    <dbReference type="NCBI Taxonomy" id="1080073"/>
    <lineage>
        <taxon>Bacteria</taxon>
        <taxon>Bacillati</taxon>
        <taxon>Actinomycetota</taxon>
        <taxon>Actinomycetes</taxon>
        <taxon>Streptosporangiales</taxon>
        <taxon>Thermomonosporaceae</taxon>
        <taxon>Actinoallomurus</taxon>
    </lineage>
</organism>
<sequence length="308" mass="31818">MTITVPRLRRMSLPVTAALVALGPVGAYAAPRPGLPVAQAFEGDKPLPSTRPAIEQCAAHPDGCHFHIDTALSGEYYSAVRSLGNAMINCTKDPITVTRQVTLKTGSTDNLGGEITGKLAVEGQINASGEVTATVHAEGSGDFTTPNKQQGPSATVGAKAGANGGGKLAGALGVKGAFEGAFKLTYQHTWTTEVTEATTSTTMVQPGDALVFGASSAMRRIAGTLNVGGLQVRNIVVDGPSTVNTSTFIADTFTAPGNACDRLRTRGRTAVDDTINNSSARMSGLVRISALPAGARLTHRTVLTPERY</sequence>
<protein>
    <recommendedName>
        <fullName evidence="4">DUF5666 domain-containing protein</fullName>
    </recommendedName>
</protein>
<evidence type="ECO:0000256" key="1">
    <source>
        <dbReference type="SAM" id="SignalP"/>
    </source>
</evidence>
<comment type="caution">
    <text evidence="2">The sequence shown here is derived from an EMBL/GenBank/DDBJ whole genome shotgun (WGS) entry which is preliminary data.</text>
</comment>
<reference evidence="3" key="1">
    <citation type="journal article" date="2019" name="Int. J. Syst. Evol. Microbiol.">
        <title>The Global Catalogue of Microorganisms (GCM) 10K type strain sequencing project: providing services to taxonomists for standard genome sequencing and annotation.</title>
        <authorList>
            <consortium name="The Broad Institute Genomics Platform"/>
            <consortium name="The Broad Institute Genome Sequencing Center for Infectious Disease"/>
            <person name="Wu L."/>
            <person name="Ma J."/>
        </authorList>
    </citation>
    <scope>NUCLEOTIDE SEQUENCE [LARGE SCALE GENOMIC DNA]</scope>
    <source>
        <strain evidence="3">JCM 17938</strain>
    </source>
</reference>
<evidence type="ECO:0008006" key="4">
    <source>
        <dbReference type="Google" id="ProtNLM"/>
    </source>
</evidence>
<proteinExistence type="predicted"/>
<dbReference type="EMBL" id="BAABHJ010000001">
    <property type="protein sequence ID" value="GAA4600916.1"/>
    <property type="molecule type" value="Genomic_DNA"/>
</dbReference>
<gene>
    <name evidence="2" type="ORF">GCM10023195_01650</name>
</gene>
<feature type="signal peptide" evidence="1">
    <location>
        <begin position="1"/>
        <end position="29"/>
    </location>
</feature>
<dbReference type="RefSeq" id="WP_345346494.1">
    <property type="nucleotide sequence ID" value="NZ_BAABHJ010000001.1"/>
</dbReference>
<dbReference type="Proteomes" id="UP001500212">
    <property type="component" value="Unassembled WGS sequence"/>
</dbReference>
<feature type="chain" id="PRO_5045314390" description="DUF5666 domain-containing protein" evidence="1">
    <location>
        <begin position="30"/>
        <end position="308"/>
    </location>
</feature>
<name>A0ABP8TBE6_9ACTN</name>
<keyword evidence="3" id="KW-1185">Reference proteome</keyword>
<evidence type="ECO:0000313" key="3">
    <source>
        <dbReference type="Proteomes" id="UP001500212"/>
    </source>
</evidence>
<keyword evidence="1" id="KW-0732">Signal</keyword>